<accession>A0A8H5D7A7</accession>
<evidence type="ECO:0000313" key="2">
    <source>
        <dbReference type="EMBL" id="KAF5354904.1"/>
    </source>
</evidence>
<feature type="region of interest" description="Disordered" evidence="1">
    <location>
        <begin position="223"/>
        <end position="345"/>
    </location>
</feature>
<feature type="region of interest" description="Disordered" evidence="1">
    <location>
        <begin position="78"/>
        <end position="124"/>
    </location>
</feature>
<evidence type="ECO:0000313" key="3">
    <source>
        <dbReference type="Proteomes" id="UP000559027"/>
    </source>
</evidence>
<feature type="compositionally biased region" description="Polar residues" evidence="1">
    <location>
        <begin position="115"/>
        <end position="124"/>
    </location>
</feature>
<comment type="caution">
    <text evidence="2">The sequence shown here is derived from an EMBL/GenBank/DDBJ whole genome shotgun (WGS) entry which is preliminary data.</text>
</comment>
<gene>
    <name evidence="2" type="ORF">D9756_005527</name>
</gene>
<keyword evidence="3" id="KW-1185">Reference proteome</keyword>
<sequence length="547" mass="61711">MDSGTKLITAANELVKSLSGCPEFDRLELLQQLHNELLDLSMQMHGVLTTSEQVKFNWVCGNRLWSWSQTLRQLCLPPPQFPPDAPDPSTLPSPHFTPPSASESDRGTKNPVAQPPNNNLPVTARTSYSTQFSEFDILKRPQPVSQRNGPYYISWNVPPGLISPRFDPDPSWISKHLDLRWLQWKEVQFDPEIVQINQEVRRAAINLVWAHLGELIQAQQPPDSNIHSLSAQSQRPAQQQKESSLPPTRNAIETSRSSCRTRPTTVRYQKRTHSRLGEGENSAEQQHRSSGALYQATTRRPQRERTQFCHDSRPVPVSRFSTPTPSPTDHTISLSTRPPRATHHRTRATPLPEYFIGPAISRSYHLAQTAPITSPPPPLMVDSIYNGFGSAAPEKSLLLEFATVGGPSVEQPSLLFRVDDPVGQSANDNSVLTTQRRIQSTIGMVLHRLGLNLSCKSYTIWSKAGNTSEPLPRLRLAKLLFKIWEGLQSALAVTEMNNSVQSLQGLEREVQGVFYWFDETRRDVDVICAERQSEIDHLYSKYQWLFV</sequence>
<feature type="compositionally biased region" description="Basic and acidic residues" evidence="1">
    <location>
        <begin position="301"/>
        <end position="313"/>
    </location>
</feature>
<feature type="compositionally biased region" description="Pro residues" evidence="1">
    <location>
        <begin position="78"/>
        <end position="97"/>
    </location>
</feature>
<dbReference type="EMBL" id="JAACJO010000008">
    <property type="protein sequence ID" value="KAF5354904.1"/>
    <property type="molecule type" value="Genomic_DNA"/>
</dbReference>
<feature type="compositionally biased region" description="Polar residues" evidence="1">
    <location>
        <begin position="319"/>
        <end position="335"/>
    </location>
</feature>
<organism evidence="2 3">
    <name type="scientific">Leucocoprinus leucothites</name>
    <dbReference type="NCBI Taxonomy" id="201217"/>
    <lineage>
        <taxon>Eukaryota</taxon>
        <taxon>Fungi</taxon>
        <taxon>Dikarya</taxon>
        <taxon>Basidiomycota</taxon>
        <taxon>Agaricomycotina</taxon>
        <taxon>Agaricomycetes</taxon>
        <taxon>Agaricomycetidae</taxon>
        <taxon>Agaricales</taxon>
        <taxon>Agaricineae</taxon>
        <taxon>Agaricaceae</taxon>
        <taxon>Leucocoprinus</taxon>
    </lineage>
</organism>
<dbReference type="Proteomes" id="UP000559027">
    <property type="component" value="Unassembled WGS sequence"/>
</dbReference>
<feature type="compositionally biased region" description="Low complexity" evidence="1">
    <location>
        <begin position="254"/>
        <end position="267"/>
    </location>
</feature>
<dbReference type="AlphaFoldDB" id="A0A8H5D7A7"/>
<name>A0A8H5D7A7_9AGAR</name>
<feature type="compositionally biased region" description="Polar residues" evidence="1">
    <location>
        <begin position="223"/>
        <end position="253"/>
    </location>
</feature>
<reference evidence="2 3" key="1">
    <citation type="journal article" date="2020" name="ISME J.">
        <title>Uncovering the hidden diversity of litter-decomposition mechanisms in mushroom-forming fungi.</title>
        <authorList>
            <person name="Floudas D."/>
            <person name="Bentzer J."/>
            <person name="Ahren D."/>
            <person name="Johansson T."/>
            <person name="Persson P."/>
            <person name="Tunlid A."/>
        </authorList>
    </citation>
    <scope>NUCLEOTIDE SEQUENCE [LARGE SCALE GENOMIC DNA]</scope>
    <source>
        <strain evidence="2 3">CBS 146.42</strain>
    </source>
</reference>
<protein>
    <submittedName>
        <fullName evidence="2">Uncharacterized protein</fullName>
    </submittedName>
</protein>
<proteinExistence type="predicted"/>
<evidence type="ECO:0000256" key="1">
    <source>
        <dbReference type="SAM" id="MobiDB-lite"/>
    </source>
</evidence>